<dbReference type="EMBL" id="UZAH01027271">
    <property type="protein sequence ID" value="VDO90211.1"/>
    <property type="molecule type" value="Genomic_DNA"/>
</dbReference>
<reference evidence="4" key="2">
    <citation type="submission" date="2019-09" db="UniProtKB">
        <authorList>
            <consortium name="WormBaseParasite"/>
        </authorList>
    </citation>
    <scope>IDENTIFICATION</scope>
</reference>
<evidence type="ECO:0000256" key="1">
    <source>
        <dbReference type="SAM" id="MobiDB-lite"/>
    </source>
</evidence>
<organism evidence="3 4">
    <name type="scientific">Heligmosomoides polygyrus</name>
    <name type="common">Parasitic roundworm</name>
    <dbReference type="NCBI Taxonomy" id="6339"/>
    <lineage>
        <taxon>Eukaryota</taxon>
        <taxon>Metazoa</taxon>
        <taxon>Ecdysozoa</taxon>
        <taxon>Nematoda</taxon>
        <taxon>Chromadorea</taxon>
        <taxon>Rhabditida</taxon>
        <taxon>Rhabditina</taxon>
        <taxon>Rhabditomorpha</taxon>
        <taxon>Strongyloidea</taxon>
        <taxon>Heligmosomidae</taxon>
        <taxon>Heligmosomoides</taxon>
    </lineage>
</organism>
<reference evidence="2 3" key="1">
    <citation type="submission" date="2018-11" db="EMBL/GenBank/DDBJ databases">
        <authorList>
            <consortium name="Pathogen Informatics"/>
        </authorList>
    </citation>
    <scope>NUCLEOTIDE SEQUENCE [LARGE SCALE GENOMIC DNA]</scope>
</reference>
<feature type="compositionally biased region" description="Basic residues" evidence="1">
    <location>
        <begin position="207"/>
        <end position="216"/>
    </location>
</feature>
<evidence type="ECO:0000313" key="3">
    <source>
        <dbReference type="Proteomes" id="UP000050761"/>
    </source>
</evidence>
<dbReference type="Gene3D" id="3.60.10.10">
    <property type="entry name" value="Endonuclease/exonuclease/phosphatase"/>
    <property type="match status" value="1"/>
</dbReference>
<feature type="region of interest" description="Disordered" evidence="1">
    <location>
        <begin position="187"/>
        <end position="216"/>
    </location>
</feature>
<gene>
    <name evidence="2" type="ORF">HPBE_LOCUS11896</name>
</gene>
<evidence type="ECO:0000313" key="2">
    <source>
        <dbReference type="EMBL" id="VDO90211.1"/>
    </source>
</evidence>
<proteinExistence type="predicted"/>
<dbReference type="WBParaSite" id="HPBE_0001189501-mRNA-1">
    <property type="protein sequence ID" value="HPBE_0001189501-mRNA-1"/>
    <property type="gene ID" value="HPBE_0001189501"/>
</dbReference>
<dbReference type="InterPro" id="IPR036691">
    <property type="entry name" value="Endo/exonu/phosph_ase_sf"/>
</dbReference>
<accession>A0A3P7YRD8</accession>
<evidence type="ECO:0000313" key="4">
    <source>
        <dbReference type="WBParaSite" id="HPBE_0001189501-mRNA-1"/>
    </source>
</evidence>
<name>A0A183FUK8_HELPZ</name>
<protein>
    <submittedName>
        <fullName evidence="4">Endo/exonuclease/phosphatase domain-containing protein</fullName>
    </submittedName>
</protein>
<keyword evidence="3" id="KW-1185">Reference proteome</keyword>
<dbReference type="Proteomes" id="UP000050761">
    <property type="component" value="Unassembled WGS sequence"/>
</dbReference>
<accession>A0A183FUK8</accession>
<sequence>MVTLEKQKTVTAVMVVSDTRHVTSMVSAYLSMQSHDLAIVNTKFRKRAYHLISFYSGNTKTQIDFVLVRNRDQGLVADAKIVPYETVATQHRPLICTTKIAPLSTRQIERCEPPRIKWWRLKENEAAVTSRIRLPTVTTVEETWRGATEARLDAARSELGTTKPGRRKFDRQSWVWTNEVKEKVREKKRLYHASSATRKSRNGACIRKPRNRPREQ</sequence>
<dbReference type="OrthoDB" id="1902296at2759"/>
<dbReference type="AlphaFoldDB" id="A0A183FUK8"/>